<dbReference type="GO" id="GO:0051539">
    <property type="term" value="F:4 iron, 4 sulfur cluster binding"/>
    <property type="evidence" value="ECO:0007669"/>
    <property type="project" value="UniProtKB-KW"/>
</dbReference>
<keyword evidence="5" id="KW-0479">Metal-binding</keyword>
<evidence type="ECO:0000256" key="8">
    <source>
        <dbReference type="ARBA" id="ARBA00023239"/>
    </source>
</evidence>
<evidence type="ECO:0000256" key="7">
    <source>
        <dbReference type="ARBA" id="ARBA00023014"/>
    </source>
</evidence>
<evidence type="ECO:0000256" key="1">
    <source>
        <dbReference type="ARBA" id="ARBA00001966"/>
    </source>
</evidence>
<accession>X0UXE1</accession>
<dbReference type="Pfam" id="PF03313">
    <property type="entry name" value="SDH_alpha"/>
    <property type="match status" value="1"/>
</dbReference>
<evidence type="ECO:0000259" key="9">
    <source>
        <dbReference type="Pfam" id="PF03313"/>
    </source>
</evidence>
<dbReference type="GO" id="GO:0006094">
    <property type="term" value="P:gluconeogenesis"/>
    <property type="evidence" value="ECO:0007669"/>
    <property type="project" value="UniProtKB-KW"/>
</dbReference>
<dbReference type="GO" id="GO:0003941">
    <property type="term" value="F:L-serine ammonia-lyase activity"/>
    <property type="evidence" value="ECO:0007669"/>
    <property type="project" value="TreeGrafter"/>
</dbReference>
<sequence length="279" mass="29616">LIQIKADSFVNEELIDSIRSKHDIRYIRRIAPVLPILSRKDMQIPFSSYQQMLEYDAGRDLPLWELALNYESERGVIPCKDVFARMVEIVHTVRGSIEQGIRGTKYEDRIIGYQCGSFKERIETGRLLDAGLMNRIVLYVTALMEVKSAMGVIVAAPTAGACAALPGACLAASDALRLTDEDAARAMLAGGLIGIFIAGKSTFAAEEAGCQAECGSGSGMAAAALVTLVGGSTKQAVAAASMALQNSLGMICDPVANRVEVPCLGKNIMAAVNALACAN</sequence>
<dbReference type="GO" id="GO:0046872">
    <property type="term" value="F:metal ion binding"/>
    <property type="evidence" value="ECO:0007669"/>
    <property type="project" value="UniProtKB-KW"/>
</dbReference>
<dbReference type="InterPro" id="IPR005130">
    <property type="entry name" value="Ser_deHydtase-like_asu"/>
</dbReference>
<comment type="caution">
    <text evidence="10">The sequence shown here is derived from an EMBL/GenBank/DDBJ whole genome shotgun (WGS) entry which is preliminary data.</text>
</comment>
<evidence type="ECO:0000256" key="3">
    <source>
        <dbReference type="ARBA" id="ARBA00022432"/>
    </source>
</evidence>
<evidence type="ECO:0000313" key="10">
    <source>
        <dbReference type="EMBL" id="GAF93120.1"/>
    </source>
</evidence>
<keyword evidence="6" id="KW-0408">Iron</keyword>
<feature type="non-terminal residue" evidence="10">
    <location>
        <position position="1"/>
    </location>
</feature>
<comment type="cofactor">
    <cofactor evidence="1">
        <name>[4Fe-4S] cluster</name>
        <dbReference type="ChEBI" id="CHEBI:49883"/>
    </cofactor>
</comment>
<protein>
    <recommendedName>
        <fullName evidence="9">Serine dehydratase-like alpha subunit domain-containing protein</fullName>
    </recommendedName>
</protein>
<evidence type="ECO:0000256" key="6">
    <source>
        <dbReference type="ARBA" id="ARBA00023004"/>
    </source>
</evidence>
<proteinExistence type="predicted"/>
<name>X0UXE1_9ZZZZ</name>
<feature type="non-terminal residue" evidence="10">
    <location>
        <position position="279"/>
    </location>
</feature>
<dbReference type="EMBL" id="BARS01017001">
    <property type="protein sequence ID" value="GAF93120.1"/>
    <property type="molecule type" value="Genomic_DNA"/>
</dbReference>
<comment type="pathway">
    <text evidence="2">Carbohydrate biosynthesis; gluconeogenesis.</text>
</comment>
<dbReference type="PANTHER" id="PTHR30182:SF1">
    <property type="entry name" value="L-SERINE DEHYDRATASE 1"/>
    <property type="match status" value="1"/>
</dbReference>
<evidence type="ECO:0000256" key="4">
    <source>
        <dbReference type="ARBA" id="ARBA00022485"/>
    </source>
</evidence>
<organism evidence="10">
    <name type="scientific">marine sediment metagenome</name>
    <dbReference type="NCBI Taxonomy" id="412755"/>
    <lineage>
        <taxon>unclassified sequences</taxon>
        <taxon>metagenomes</taxon>
        <taxon>ecological metagenomes</taxon>
    </lineage>
</organism>
<keyword evidence="3" id="KW-0312">Gluconeogenesis</keyword>
<evidence type="ECO:0000256" key="2">
    <source>
        <dbReference type="ARBA" id="ARBA00004742"/>
    </source>
</evidence>
<keyword evidence="7" id="KW-0411">Iron-sulfur</keyword>
<keyword evidence="8" id="KW-0456">Lyase</keyword>
<gene>
    <name evidence="10" type="ORF">S01H1_27870</name>
</gene>
<feature type="domain" description="Serine dehydratase-like alpha subunit" evidence="9">
    <location>
        <begin position="60"/>
        <end position="279"/>
    </location>
</feature>
<dbReference type="AlphaFoldDB" id="X0UXE1"/>
<keyword evidence="4" id="KW-0004">4Fe-4S</keyword>
<reference evidence="10" key="1">
    <citation type="journal article" date="2014" name="Front. Microbiol.">
        <title>High frequency of phylogenetically diverse reductive dehalogenase-homologous genes in deep subseafloor sedimentary metagenomes.</title>
        <authorList>
            <person name="Kawai M."/>
            <person name="Futagami T."/>
            <person name="Toyoda A."/>
            <person name="Takaki Y."/>
            <person name="Nishi S."/>
            <person name="Hori S."/>
            <person name="Arai W."/>
            <person name="Tsubouchi T."/>
            <person name="Morono Y."/>
            <person name="Uchiyama I."/>
            <person name="Ito T."/>
            <person name="Fujiyama A."/>
            <person name="Inagaki F."/>
            <person name="Takami H."/>
        </authorList>
    </citation>
    <scope>NUCLEOTIDE SEQUENCE</scope>
    <source>
        <strain evidence="10">Expedition CK06-06</strain>
    </source>
</reference>
<evidence type="ECO:0000256" key="5">
    <source>
        <dbReference type="ARBA" id="ARBA00022723"/>
    </source>
</evidence>
<dbReference type="PANTHER" id="PTHR30182">
    <property type="entry name" value="L-SERINE DEHYDRATASE"/>
    <property type="match status" value="1"/>
</dbReference>
<dbReference type="InterPro" id="IPR051318">
    <property type="entry name" value="Fe-S_L-Ser"/>
</dbReference>